<keyword evidence="5" id="KW-1185">Reference proteome</keyword>
<dbReference type="PANTHER" id="PTHR11092:SF0">
    <property type="entry name" value="EPIMERASE FAMILY PROTEIN SDR39U1"/>
    <property type="match status" value="1"/>
</dbReference>
<evidence type="ECO:0000256" key="1">
    <source>
        <dbReference type="ARBA" id="ARBA00009353"/>
    </source>
</evidence>
<evidence type="ECO:0000259" key="3">
    <source>
        <dbReference type="Pfam" id="PF08338"/>
    </source>
</evidence>
<gene>
    <name evidence="4" type="ORF">NPX36_00105</name>
</gene>
<proteinExistence type="inferred from homology"/>
<evidence type="ECO:0000313" key="5">
    <source>
        <dbReference type="Proteomes" id="UP001317001"/>
    </source>
</evidence>
<protein>
    <submittedName>
        <fullName evidence="4">TIGR01777 family oxidoreductase</fullName>
    </submittedName>
</protein>
<comment type="similarity">
    <text evidence="1">Belongs to the NAD(P)-dependent epimerase/dehydratase family. SDR39U1 subfamily.</text>
</comment>
<evidence type="ECO:0000259" key="2">
    <source>
        <dbReference type="Pfam" id="PF01370"/>
    </source>
</evidence>
<organism evidence="4 5">
    <name type="scientific">Paenimyroides aestuarii</name>
    <dbReference type="NCBI Taxonomy" id="2968490"/>
    <lineage>
        <taxon>Bacteria</taxon>
        <taxon>Pseudomonadati</taxon>
        <taxon>Bacteroidota</taxon>
        <taxon>Flavobacteriia</taxon>
        <taxon>Flavobacteriales</taxon>
        <taxon>Flavobacteriaceae</taxon>
        <taxon>Paenimyroides</taxon>
    </lineage>
</organism>
<dbReference type="Gene3D" id="3.40.50.720">
    <property type="entry name" value="NAD(P)-binding Rossmann-like Domain"/>
    <property type="match status" value="1"/>
</dbReference>
<sequence>MKILVTGATGFIGSALCQFLLENKHSVHYLTTSEDKINNTIPNYTGFVWNPSKNQIDLDCLKDVDAIVNLAGHTINCAWTEENKKKILDSRINCSNKLFNALKDNQHQVKSIVNASAIGIYQSSETMVYDESSIDFGTDFLADVCKQWEAANARFETLGIQTAITRFGLILSKDNGVLRELARVVSLGMGANLGNGKQWMSWVHYQEVVQIIYKLLMQQQAGLFNVVAPNAVRQEQFLTLLAAELDKPLWLPNIPEFVIKFGLGKRSALVLSSQHVQPKNLQENNYIFSYPHLSGALKDLYK</sequence>
<accession>A0ABY5NSE2</accession>
<dbReference type="SUPFAM" id="SSF51735">
    <property type="entry name" value="NAD(P)-binding Rossmann-fold domains"/>
    <property type="match status" value="1"/>
</dbReference>
<dbReference type="Pfam" id="PF08338">
    <property type="entry name" value="DUF1731"/>
    <property type="match status" value="1"/>
</dbReference>
<dbReference type="NCBIfam" id="TIGR01777">
    <property type="entry name" value="yfcH"/>
    <property type="match status" value="1"/>
</dbReference>
<feature type="domain" description="DUF1731" evidence="3">
    <location>
        <begin position="254"/>
        <end position="300"/>
    </location>
</feature>
<dbReference type="InterPro" id="IPR013549">
    <property type="entry name" value="DUF1731"/>
</dbReference>
<reference evidence="4 5" key="1">
    <citation type="submission" date="2022-08" db="EMBL/GenBank/DDBJ databases">
        <title>Myroides zhujiangensis sp. nov., a novel bacterium isolated from sediment in the Pearl River Estuary.</title>
        <authorList>
            <person name="Cui L."/>
        </authorList>
    </citation>
    <scope>NUCLEOTIDE SEQUENCE [LARGE SCALE GENOMIC DNA]</scope>
    <source>
        <strain evidence="4 5">SCSIO 72103</strain>
    </source>
</reference>
<dbReference type="Pfam" id="PF01370">
    <property type="entry name" value="Epimerase"/>
    <property type="match status" value="1"/>
</dbReference>
<evidence type="ECO:0000313" key="4">
    <source>
        <dbReference type="EMBL" id="UUV21496.1"/>
    </source>
</evidence>
<dbReference type="InterPro" id="IPR036291">
    <property type="entry name" value="NAD(P)-bd_dom_sf"/>
</dbReference>
<name>A0ABY5NSE2_9FLAO</name>
<dbReference type="Proteomes" id="UP001317001">
    <property type="component" value="Chromosome"/>
</dbReference>
<dbReference type="RefSeq" id="WP_257499421.1">
    <property type="nucleotide sequence ID" value="NZ_CP102382.1"/>
</dbReference>
<dbReference type="InterPro" id="IPR001509">
    <property type="entry name" value="Epimerase_deHydtase"/>
</dbReference>
<feature type="domain" description="NAD-dependent epimerase/dehydratase" evidence="2">
    <location>
        <begin position="3"/>
        <end position="223"/>
    </location>
</feature>
<dbReference type="InterPro" id="IPR010099">
    <property type="entry name" value="SDR39U1"/>
</dbReference>
<dbReference type="PANTHER" id="PTHR11092">
    <property type="entry name" value="SUGAR NUCLEOTIDE EPIMERASE RELATED"/>
    <property type="match status" value="1"/>
</dbReference>
<dbReference type="EMBL" id="CP102382">
    <property type="protein sequence ID" value="UUV21496.1"/>
    <property type="molecule type" value="Genomic_DNA"/>
</dbReference>